<dbReference type="InterPro" id="IPR044946">
    <property type="entry name" value="Restrct_endonuc_typeI_TRD_sf"/>
</dbReference>
<dbReference type="Gene3D" id="3.90.220.20">
    <property type="entry name" value="DNA methylase specificity domains"/>
    <property type="match status" value="2"/>
</dbReference>
<feature type="domain" description="Type I restriction modification DNA specificity" evidence="4">
    <location>
        <begin position="1"/>
        <end position="158"/>
    </location>
</feature>
<dbReference type="PANTHER" id="PTHR30408:SF12">
    <property type="entry name" value="TYPE I RESTRICTION ENZYME MJAVIII SPECIFICITY SUBUNIT"/>
    <property type="match status" value="1"/>
</dbReference>
<dbReference type="GO" id="GO:0009307">
    <property type="term" value="P:DNA restriction-modification system"/>
    <property type="evidence" value="ECO:0007669"/>
    <property type="project" value="UniProtKB-KW"/>
</dbReference>
<dbReference type="STRING" id="399739.Pmen_0564"/>
<sequence length="415" mass="45668">MSDWAESSLEQLVTFQKGRKVDTSSFAQDGFAPYLGASGIEGGDDGYAATQFAVMSKPTDILMLWDGERSGLVGYGKTGVVASTVSKLSPNDAINPKYLFFALSDRFAWIQHRRTGTGVPHVPKDLGRILRLRYPSDPRLQIKIASIFEATDTLIQKSEALIAKYQQIKAGMMHDLFTRGVLPNGQLRPPRSEAPELYQDTSIGWIPSMWKLKRCADICTRICVGIVIQPTQYYVESGVPAFRSANIREDGIDPSNLVFISHASNEVVAKSQVKAGDILSVRTGYPGTSAVVPVHFDRANCIDILISTPSAQVISEYLCDWINSPFGKEQVLRQQGGMAQQHFNVGEMRELLVALPSREEQGDIRNRIGVVAKKLAAEKALLEKLQYQKLGLMHDLLTGKVSVRVDNPASELANA</sequence>
<evidence type="ECO:0000256" key="3">
    <source>
        <dbReference type="ARBA" id="ARBA00023125"/>
    </source>
</evidence>
<evidence type="ECO:0000313" key="5">
    <source>
        <dbReference type="EMBL" id="ABP83334.1"/>
    </source>
</evidence>
<evidence type="ECO:0000256" key="1">
    <source>
        <dbReference type="ARBA" id="ARBA00010923"/>
    </source>
</evidence>
<dbReference type="REBASE" id="15216">
    <property type="entry name" value="S.PmeYORF563P"/>
</dbReference>
<evidence type="ECO:0000256" key="2">
    <source>
        <dbReference type="ARBA" id="ARBA00022747"/>
    </source>
</evidence>
<dbReference type="Gene3D" id="1.10.287.1120">
    <property type="entry name" value="Bipartite methylase S protein"/>
    <property type="match status" value="1"/>
</dbReference>
<organism evidence="5">
    <name type="scientific">Ectopseudomonas mendocina (strain ymp)</name>
    <name type="common">Pseudomonas mendocina</name>
    <dbReference type="NCBI Taxonomy" id="399739"/>
    <lineage>
        <taxon>Bacteria</taxon>
        <taxon>Pseudomonadati</taxon>
        <taxon>Pseudomonadota</taxon>
        <taxon>Gammaproteobacteria</taxon>
        <taxon>Pseudomonadales</taxon>
        <taxon>Pseudomonadaceae</taxon>
        <taxon>Ectopseudomonas</taxon>
    </lineage>
</organism>
<dbReference type="SUPFAM" id="SSF116734">
    <property type="entry name" value="DNA methylase specificity domain"/>
    <property type="match status" value="2"/>
</dbReference>
<evidence type="ECO:0000259" key="4">
    <source>
        <dbReference type="Pfam" id="PF01420"/>
    </source>
</evidence>
<dbReference type="HOGENOM" id="CLU_021095_10_0_6"/>
<dbReference type="eggNOG" id="COG0732">
    <property type="taxonomic scope" value="Bacteria"/>
</dbReference>
<comment type="similarity">
    <text evidence="1">Belongs to the type-I restriction system S methylase family.</text>
</comment>
<protein>
    <submittedName>
        <fullName evidence="5">Restriction modification system DNA specificity domain protein</fullName>
    </submittedName>
</protein>
<dbReference type="OrthoDB" id="9798929at2"/>
<name>A4XPR8_ECTM1</name>
<keyword evidence="3" id="KW-0238">DNA-binding</keyword>
<dbReference type="AlphaFoldDB" id="A4XPR8"/>
<dbReference type="InterPro" id="IPR000055">
    <property type="entry name" value="Restrct_endonuc_typeI_TRD"/>
</dbReference>
<dbReference type="GO" id="GO:0003677">
    <property type="term" value="F:DNA binding"/>
    <property type="evidence" value="ECO:0007669"/>
    <property type="project" value="UniProtKB-KW"/>
</dbReference>
<reference evidence="5" key="1">
    <citation type="submission" date="2007-04" db="EMBL/GenBank/DDBJ databases">
        <title>Complete sequence of Pseudomonas mendocina ymp.</title>
        <authorList>
            <consortium name="US DOE Joint Genome Institute"/>
            <person name="Copeland A."/>
            <person name="Lucas S."/>
            <person name="Lapidus A."/>
            <person name="Barry K."/>
            <person name="Glavina del Rio T."/>
            <person name="Dalin E."/>
            <person name="Tice H."/>
            <person name="Pitluck S."/>
            <person name="Kiss H."/>
            <person name="Brettin T."/>
            <person name="Detter J.C."/>
            <person name="Bruce D."/>
            <person name="Han C."/>
            <person name="Schmutz J."/>
            <person name="Larimer F."/>
            <person name="Land M."/>
            <person name="Hauser L."/>
            <person name="Kyrpides N."/>
            <person name="Mikhailova N."/>
            <person name="Hersman L."/>
            <person name="Dubois J."/>
            <person name="Maurice P."/>
            <person name="Richardson P."/>
        </authorList>
    </citation>
    <scope>NUCLEOTIDE SEQUENCE [LARGE SCALE GENOMIC DNA]</scope>
    <source>
        <strain evidence="5">Ymp</strain>
    </source>
</reference>
<dbReference type="InterPro" id="IPR052021">
    <property type="entry name" value="Type-I_RS_S_subunit"/>
</dbReference>
<gene>
    <name evidence="5" type="ordered locus">Pmen_0564</name>
</gene>
<dbReference type="EMBL" id="CP000680">
    <property type="protein sequence ID" value="ABP83334.1"/>
    <property type="molecule type" value="Genomic_DNA"/>
</dbReference>
<dbReference type="Pfam" id="PF01420">
    <property type="entry name" value="Methylase_S"/>
    <property type="match status" value="1"/>
</dbReference>
<proteinExistence type="inferred from homology"/>
<dbReference type="PATRIC" id="fig|399739.8.peg.573"/>
<dbReference type="KEGG" id="pmy:Pmen_0564"/>
<dbReference type="PANTHER" id="PTHR30408">
    <property type="entry name" value="TYPE-1 RESTRICTION ENZYME ECOKI SPECIFICITY PROTEIN"/>
    <property type="match status" value="1"/>
</dbReference>
<keyword evidence="2" id="KW-0680">Restriction system</keyword>
<accession>A4XPR8</accession>